<reference evidence="2" key="1">
    <citation type="journal article" date="2014" name="Int. J. Syst. Evol. Microbiol.">
        <title>Complete genome sequence of Corynebacterium casei LMG S-19264T (=DSM 44701T), isolated from a smear-ripened cheese.</title>
        <authorList>
            <consortium name="US DOE Joint Genome Institute (JGI-PGF)"/>
            <person name="Walter F."/>
            <person name="Albersmeier A."/>
            <person name="Kalinowski J."/>
            <person name="Ruckert C."/>
        </authorList>
    </citation>
    <scope>NUCLEOTIDE SEQUENCE</scope>
    <source>
        <strain evidence="2">CGMCC 4.7110</strain>
    </source>
</reference>
<feature type="transmembrane region" description="Helical" evidence="1">
    <location>
        <begin position="174"/>
        <end position="195"/>
    </location>
</feature>
<dbReference type="InterPro" id="IPR052524">
    <property type="entry name" value="MFS_Cyanate_Porter"/>
</dbReference>
<feature type="transmembrane region" description="Helical" evidence="1">
    <location>
        <begin position="112"/>
        <end position="134"/>
    </location>
</feature>
<dbReference type="Pfam" id="PF07690">
    <property type="entry name" value="MFS_1"/>
    <property type="match status" value="1"/>
</dbReference>
<dbReference type="Gene3D" id="1.20.1250.20">
    <property type="entry name" value="MFS general substrate transporter like domains"/>
    <property type="match status" value="1"/>
</dbReference>
<feature type="transmembrane region" description="Helical" evidence="1">
    <location>
        <begin position="146"/>
        <end position="168"/>
    </location>
</feature>
<feature type="transmembrane region" description="Helical" evidence="1">
    <location>
        <begin position="316"/>
        <end position="336"/>
    </location>
</feature>
<feature type="transmembrane region" description="Helical" evidence="1">
    <location>
        <begin position="348"/>
        <end position="371"/>
    </location>
</feature>
<feature type="transmembrane region" description="Helical" evidence="1">
    <location>
        <begin position="267"/>
        <end position="284"/>
    </location>
</feature>
<dbReference type="RefSeq" id="WP_189265102.1">
    <property type="nucleotide sequence ID" value="NZ_BMML01000011.1"/>
</dbReference>
<evidence type="ECO:0000313" key="3">
    <source>
        <dbReference type="Proteomes" id="UP000653411"/>
    </source>
</evidence>
<feature type="transmembrane region" description="Helical" evidence="1">
    <location>
        <begin position="291"/>
        <end position="310"/>
    </location>
</feature>
<proteinExistence type="predicted"/>
<organism evidence="2 3">
    <name type="scientific">Streptomyces fuscichromogenes</name>
    <dbReference type="NCBI Taxonomy" id="1324013"/>
    <lineage>
        <taxon>Bacteria</taxon>
        <taxon>Bacillati</taxon>
        <taxon>Actinomycetota</taxon>
        <taxon>Actinomycetes</taxon>
        <taxon>Kitasatosporales</taxon>
        <taxon>Streptomycetaceae</taxon>
        <taxon>Streptomyces</taxon>
    </lineage>
</organism>
<dbReference type="Proteomes" id="UP000653411">
    <property type="component" value="Unassembled WGS sequence"/>
</dbReference>
<dbReference type="GO" id="GO:0022857">
    <property type="term" value="F:transmembrane transporter activity"/>
    <property type="evidence" value="ECO:0007669"/>
    <property type="project" value="InterPro"/>
</dbReference>
<evidence type="ECO:0000256" key="1">
    <source>
        <dbReference type="SAM" id="Phobius"/>
    </source>
</evidence>
<reference evidence="2" key="2">
    <citation type="submission" date="2020-09" db="EMBL/GenBank/DDBJ databases">
        <authorList>
            <person name="Sun Q."/>
            <person name="Zhou Y."/>
        </authorList>
    </citation>
    <scope>NUCLEOTIDE SEQUENCE</scope>
    <source>
        <strain evidence="2">CGMCC 4.7110</strain>
    </source>
</reference>
<feature type="transmembrane region" description="Helical" evidence="1">
    <location>
        <begin position="21"/>
        <end position="42"/>
    </location>
</feature>
<keyword evidence="1" id="KW-1133">Transmembrane helix</keyword>
<dbReference type="EMBL" id="BMML01000011">
    <property type="protein sequence ID" value="GGN20290.1"/>
    <property type="molecule type" value="Genomic_DNA"/>
</dbReference>
<feature type="transmembrane region" description="Helical" evidence="1">
    <location>
        <begin position="225"/>
        <end position="247"/>
    </location>
</feature>
<feature type="transmembrane region" description="Helical" evidence="1">
    <location>
        <begin position="377"/>
        <end position="397"/>
    </location>
</feature>
<dbReference type="InterPro" id="IPR036259">
    <property type="entry name" value="MFS_trans_sf"/>
</dbReference>
<feature type="transmembrane region" description="Helical" evidence="1">
    <location>
        <begin position="89"/>
        <end position="106"/>
    </location>
</feature>
<keyword evidence="1" id="KW-0472">Membrane</keyword>
<evidence type="ECO:0000313" key="2">
    <source>
        <dbReference type="EMBL" id="GGN20290.1"/>
    </source>
</evidence>
<sequence>MRAAQNDHQAVTPTRGRPRTGLALAGIILIAFNLRSSTAGIGTVLPNVVADLHWSATLASGLVVLPLLCYAVLSPLAPALADAVGPDRAVLLGLAVLTAGIGLRSLPGGVWIWAGTALLGAGIAVLNVITPALVKRDFPTRTGGVTAAYSAIQGGAAAMASIAVALIIGSGDGLWRQALASSCVFAVTALAFWAFRTTGTPQVPAAPRHPTGAGRPKPSPWHRGLAWHIALFMSMQATVFYVLITWLPSIEQQHGVTAVQAGLHQSYLQAASLVATGLSIPLLRRGSDLRMMVAVSTTIMAAGIAGILAAPALTTLWAILVGTGGGLTLVTALSLFGLRTREASETGALSAMGQTVGYAFAAAGPVLLGALHDATGGWDAILIVLLGLLAAQTFFGLRAAKPGFVWPDPAQPTPGTVRKSCFSTD</sequence>
<dbReference type="PANTHER" id="PTHR23523">
    <property type="match status" value="1"/>
</dbReference>
<feature type="transmembrane region" description="Helical" evidence="1">
    <location>
        <begin position="54"/>
        <end position="77"/>
    </location>
</feature>
<protein>
    <submittedName>
        <fullName evidence="2">Cyanate transporter</fullName>
    </submittedName>
</protein>
<dbReference type="InterPro" id="IPR011701">
    <property type="entry name" value="MFS"/>
</dbReference>
<comment type="caution">
    <text evidence="2">The sequence shown here is derived from an EMBL/GenBank/DDBJ whole genome shotgun (WGS) entry which is preliminary data.</text>
</comment>
<keyword evidence="1" id="KW-0812">Transmembrane</keyword>
<gene>
    <name evidence="2" type="ORF">GCM10011578_050770</name>
</gene>
<dbReference type="SUPFAM" id="SSF103473">
    <property type="entry name" value="MFS general substrate transporter"/>
    <property type="match status" value="1"/>
</dbReference>
<accession>A0A917XFG2</accession>
<name>A0A917XFG2_9ACTN</name>
<keyword evidence="3" id="KW-1185">Reference proteome</keyword>
<dbReference type="AlphaFoldDB" id="A0A917XFG2"/>
<dbReference type="PANTHER" id="PTHR23523:SF2">
    <property type="entry name" value="2-NITROIMIDAZOLE TRANSPORTER"/>
    <property type="match status" value="1"/>
</dbReference>